<evidence type="ECO:0000256" key="5">
    <source>
        <dbReference type="ARBA" id="ARBA00022723"/>
    </source>
</evidence>
<dbReference type="InterPro" id="IPR003846">
    <property type="entry name" value="SelO"/>
</dbReference>
<comment type="similarity">
    <text evidence="2">Belongs to the SELO family.</text>
</comment>
<accession>A0A5K1K287</accession>
<keyword evidence="8" id="KW-0460">Magnesium</keyword>
<evidence type="ECO:0000256" key="8">
    <source>
        <dbReference type="ARBA" id="ARBA00022842"/>
    </source>
</evidence>
<evidence type="ECO:0000256" key="1">
    <source>
        <dbReference type="ARBA" id="ARBA00001946"/>
    </source>
</evidence>
<proteinExistence type="inferred from homology"/>
<name>A0A5K1K287_9APHY</name>
<keyword evidence="6" id="KW-0547">Nucleotide-binding</keyword>
<evidence type="ECO:0000256" key="4">
    <source>
        <dbReference type="ARBA" id="ARBA00022695"/>
    </source>
</evidence>
<keyword evidence="4" id="KW-0548">Nucleotidyltransferase</keyword>
<evidence type="ECO:0000256" key="9">
    <source>
        <dbReference type="ARBA" id="ARBA00031547"/>
    </source>
</evidence>
<sequence>MRALLNALSPLIGAENELGGKAVSPGWAEKASKEQVQEWSKRGTELVKEEMERIVEETCAVEYGRLMHKRLGLRRIDQDNESKLAQPLLSLMRDHSLDFHGTFRHLCFFKPSIASSDDNRKAFIDSILKLTSEPNRLDPIRAQSDWSDWLRKYAARIESERDHWDGEADVDAAREREAKGANPRFVLRQWLLEEVIKKVETDAESGKRVLAKVLQMACKPYEPWGAEGQEDDSGLDAEAREERRYCGMGERRLLGFQCSCSS</sequence>
<comment type="cofactor">
    <cofactor evidence="1">
        <name>Mg(2+)</name>
        <dbReference type="ChEBI" id="CHEBI:18420"/>
    </cofactor>
</comment>
<dbReference type="Pfam" id="PF02696">
    <property type="entry name" value="SelO"/>
    <property type="match status" value="1"/>
</dbReference>
<evidence type="ECO:0000256" key="2">
    <source>
        <dbReference type="ARBA" id="ARBA00009747"/>
    </source>
</evidence>
<keyword evidence="5" id="KW-0479">Metal-binding</keyword>
<dbReference type="GO" id="GO:0005524">
    <property type="term" value="F:ATP binding"/>
    <property type="evidence" value="ECO:0007669"/>
    <property type="project" value="UniProtKB-KW"/>
</dbReference>
<keyword evidence="7" id="KW-0067">ATP-binding</keyword>
<evidence type="ECO:0000256" key="6">
    <source>
        <dbReference type="ARBA" id="ARBA00022741"/>
    </source>
</evidence>
<dbReference type="PANTHER" id="PTHR32057">
    <property type="entry name" value="PROTEIN ADENYLYLTRANSFERASE SELO, MITOCHONDRIAL"/>
    <property type="match status" value="1"/>
</dbReference>
<keyword evidence="3" id="KW-0808">Transferase</keyword>
<dbReference type="AlphaFoldDB" id="A0A5K1K287"/>
<dbReference type="PANTHER" id="PTHR32057:SF14">
    <property type="entry name" value="PROTEIN ADENYLYLTRANSFERASE SELO, MITOCHONDRIAL"/>
    <property type="match status" value="1"/>
</dbReference>
<evidence type="ECO:0000256" key="3">
    <source>
        <dbReference type="ARBA" id="ARBA00022679"/>
    </source>
</evidence>
<dbReference type="GO" id="GO:0070733">
    <property type="term" value="F:AMPylase activity"/>
    <property type="evidence" value="ECO:0007669"/>
    <property type="project" value="TreeGrafter"/>
</dbReference>
<dbReference type="GO" id="GO:0046872">
    <property type="term" value="F:metal ion binding"/>
    <property type="evidence" value="ECO:0007669"/>
    <property type="project" value="UniProtKB-KW"/>
</dbReference>
<protein>
    <recommendedName>
        <fullName evidence="9">Selenoprotein O</fullName>
    </recommendedName>
</protein>
<gene>
    <name evidence="10" type="primary">I1RIS2</name>
</gene>
<organism evidence="10">
    <name type="scientific">Ganoderma boninense</name>
    <dbReference type="NCBI Taxonomy" id="34458"/>
    <lineage>
        <taxon>Eukaryota</taxon>
        <taxon>Fungi</taxon>
        <taxon>Dikarya</taxon>
        <taxon>Basidiomycota</taxon>
        <taxon>Agaricomycotina</taxon>
        <taxon>Agaricomycetes</taxon>
        <taxon>Polyporales</taxon>
        <taxon>Polyporaceae</taxon>
        <taxon>Ganoderma</taxon>
    </lineage>
</organism>
<dbReference type="EMBL" id="LR727896">
    <property type="protein sequence ID" value="VWO99782.1"/>
    <property type="molecule type" value="Genomic_DNA"/>
</dbReference>
<reference evidence="10" key="1">
    <citation type="submission" date="2019-10" db="EMBL/GenBank/DDBJ databases">
        <authorList>
            <person name="Nor Muhammad N."/>
        </authorList>
    </citation>
    <scope>NUCLEOTIDE SEQUENCE</scope>
</reference>
<dbReference type="GO" id="GO:0005739">
    <property type="term" value="C:mitochondrion"/>
    <property type="evidence" value="ECO:0007669"/>
    <property type="project" value="TreeGrafter"/>
</dbReference>
<evidence type="ECO:0000313" key="10">
    <source>
        <dbReference type="EMBL" id="VWO99782.1"/>
    </source>
</evidence>
<evidence type="ECO:0000256" key="7">
    <source>
        <dbReference type="ARBA" id="ARBA00022840"/>
    </source>
</evidence>